<feature type="region of interest" description="Disordered" evidence="6">
    <location>
        <begin position="216"/>
        <end position="241"/>
    </location>
</feature>
<dbReference type="Pfam" id="PF01189">
    <property type="entry name" value="Methyltr_RsmB-F"/>
    <property type="match status" value="2"/>
</dbReference>
<sequence>MTSAHPAASGIVGYRFPPEIQQFLDDNHIPLWIYDPSRQPIVRTVRQRFDEASIEKELLEEILQARDLPAAESIQEEPLRVTPIEWLEPLTAARFGPSPKFYSIPTATQMSRLNLYKGGHLFGLDVSSASAVYALLGESGPEPGSAVLDLCCAPGTKLLMLSELCPGSRVAGIDVSRDRLMVCRSLLTKYGAHNVELYHGDGRYVCSRPMERLTVAKRKSRGRKRQRRGSPEDPPPSSTTLEAESWDLVLCDAECTHDGSVKHMLKHLEASSRDSSGVVGFWQQQSERSHPMPWLDKLGELESLQRALITAAFDALKPGGCMVYSTCSMARRQDENIVEYLLEHRDAAALCPLPFDLAKMPCRAAMMDNTGAACACRFDPADADVARVDAGGLFIARIRKAL</sequence>
<dbReference type="GO" id="GO:0001510">
    <property type="term" value="P:RNA methylation"/>
    <property type="evidence" value="ECO:0007669"/>
    <property type="project" value="InterPro"/>
</dbReference>
<dbReference type="InterPro" id="IPR049560">
    <property type="entry name" value="MeTrfase_RsmB-F_NOP2_cat"/>
</dbReference>
<keyword evidence="3 5" id="KW-0949">S-adenosyl-L-methionine</keyword>
<dbReference type="CDD" id="cd02440">
    <property type="entry name" value="AdoMet_MTases"/>
    <property type="match status" value="1"/>
</dbReference>
<feature type="binding site" evidence="5">
    <location>
        <position position="252"/>
    </location>
    <ligand>
        <name>S-adenosyl-L-methionine</name>
        <dbReference type="ChEBI" id="CHEBI:59789"/>
    </ligand>
</feature>
<gene>
    <name evidence="8" type="ORF">Pmar_PMAR023024</name>
</gene>
<dbReference type="PANTHER" id="PTHR22807:SF16">
    <property type="entry name" value="SAM-DEPENDENT MTASE RSMB_NOP-TYPE DOMAIN-CONTAINING PROTEIN"/>
    <property type="match status" value="1"/>
</dbReference>
<comment type="caution">
    <text evidence="5">Lacks conserved residue(s) required for the propagation of feature annotation.</text>
</comment>
<keyword evidence="4 5" id="KW-0694">RNA-binding</keyword>
<dbReference type="InParanoid" id="C5LHX2"/>
<feature type="binding site" evidence="5">
    <location>
        <position position="201"/>
    </location>
    <ligand>
        <name>S-adenosyl-L-methionine</name>
        <dbReference type="ChEBI" id="CHEBI:59789"/>
    </ligand>
</feature>
<feature type="binding site" evidence="5">
    <location>
        <position position="174"/>
    </location>
    <ligand>
        <name>S-adenosyl-L-methionine</name>
        <dbReference type="ChEBI" id="CHEBI:59789"/>
    </ligand>
</feature>
<evidence type="ECO:0000256" key="6">
    <source>
        <dbReference type="SAM" id="MobiDB-lite"/>
    </source>
</evidence>
<accession>C5LHX2</accession>
<keyword evidence="1 5" id="KW-0489">Methyltransferase</keyword>
<evidence type="ECO:0000256" key="1">
    <source>
        <dbReference type="ARBA" id="ARBA00022603"/>
    </source>
</evidence>
<proteinExistence type="inferred from homology"/>
<dbReference type="GO" id="GO:0008173">
    <property type="term" value="F:RNA methyltransferase activity"/>
    <property type="evidence" value="ECO:0007669"/>
    <property type="project" value="InterPro"/>
</dbReference>
<dbReference type="RefSeq" id="XP_002771910.1">
    <property type="nucleotide sequence ID" value="XM_002771864.1"/>
</dbReference>
<evidence type="ECO:0000256" key="3">
    <source>
        <dbReference type="ARBA" id="ARBA00022691"/>
    </source>
</evidence>
<dbReference type="InterPro" id="IPR023269">
    <property type="entry name" value="RCMT_subfamily_9"/>
</dbReference>
<dbReference type="PRINTS" id="PR02010">
    <property type="entry name" value="RCMT9"/>
</dbReference>
<dbReference type="PANTHER" id="PTHR22807">
    <property type="entry name" value="NOP2 YEAST -RELATED NOL1/NOP2/FMU SUN DOMAIN-CONTAINING"/>
    <property type="match status" value="1"/>
</dbReference>
<comment type="similarity">
    <text evidence="5">Belongs to the class I-like SAM-binding methyltransferase superfamily. RsmB/NOP family.</text>
</comment>
<name>C5LHX2_PERM5</name>
<dbReference type="OMA" id="KYEKWGW"/>
<keyword evidence="9" id="KW-1185">Reference proteome</keyword>
<dbReference type="EMBL" id="GG682149">
    <property type="protein sequence ID" value="EER03726.1"/>
    <property type="molecule type" value="Genomic_DNA"/>
</dbReference>
<feature type="active site" description="Nucleophile" evidence="5">
    <location>
        <position position="327"/>
    </location>
</feature>
<dbReference type="GO" id="GO:0003723">
    <property type="term" value="F:RNA binding"/>
    <property type="evidence" value="ECO:0007669"/>
    <property type="project" value="UniProtKB-UniRule"/>
</dbReference>
<dbReference type="OrthoDB" id="427002at2759"/>
<organism evidence="9">
    <name type="scientific">Perkinsus marinus (strain ATCC 50983 / TXsc)</name>
    <dbReference type="NCBI Taxonomy" id="423536"/>
    <lineage>
        <taxon>Eukaryota</taxon>
        <taxon>Sar</taxon>
        <taxon>Alveolata</taxon>
        <taxon>Perkinsozoa</taxon>
        <taxon>Perkinsea</taxon>
        <taxon>Perkinsida</taxon>
        <taxon>Perkinsidae</taxon>
        <taxon>Perkinsus</taxon>
    </lineage>
</organism>
<evidence type="ECO:0000256" key="5">
    <source>
        <dbReference type="PROSITE-ProRule" id="PRU01023"/>
    </source>
</evidence>
<dbReference type="GeneID" id="9048220"/>
<dbReference type="PRINTS" id="PR02008">
    <property type="entry name" value="RCMTFAMILY"/>
</dbReference>
<feature type="compositionally biased region" description="Basic residues" evidence="6">
    <location>
        <begin position="216"/>
        <end position="228"/>
    </location>
</feature>
<evidence type="ECO:0000259" key="7">
    <source>
        <dbReference type="PROSITE" id="PS51686"/>
    </source>
</evidence>
<dbReference type="AlphaFoldDB" id="C5LHX2"/>
<dbReference type="Gene3D" id="3.40.50.150">
    <property type="entry name" value="Vaccinia Virus protein VP39"/>
    <property type="match status" value="1"/>
</dbReference>
<dbReference type="InterPro" id="IPR001678">
    <property type="entry name" value="MeTrfase_RsmB-F_NOP2_dom"/>
</dbReference>
<dbReference type="InterPro" id="IPR023267">
    <property type="entry name" value="RCMT"/>
</dbReference>
<evidence type="ECO:0000256" key="4">
    <source>
        <dbReference type="ARBA" id="ARBA00022884"/>
    </source>
</evidence>
<dbReference type="PROSITE" id="PS51686">
    <property type="entry name" value="SAM_MT_RSMB_NOP"/>
    <property type="match status" value="1"/>
</dbReference>
<feature type="domain" description="SAM-dependent MTase RsmB/NOP-type" evidence="7">
    <location>
        <begin position="33"/>
        <end position="401"/>
    </location>
</feature>
<dbReference type="InterPro" id="IPR029063">
    <property type="entry name" value="SAM-dependent_MTases_sf"/>
</dbReference>
<dbReference type="Proteomes" id="UP000007800">
    <property type="component" value="Unassembled WGS sequence"/>
</dbReference>
<evidence type="ECO:0000313" key="8">
    <source>
        <dbReference type="EMBL" id="EER03726.1"/>
    </source>
</evidence>
<keyword evidence="2 5" id="KW-0808">Transferase</keyword>
<dbReference type="SUPFAM" id="SSF53335">
    <property type="entry name" value="S-adenosyl-L-methionine-dependent methyltransferases"/>
    <property type="match status" value="1"/>
</dbReference>
<evidence type="ECO:0000313" key="9">
    <source>
        <dbReference type="Proteomes" id="UP000007800"/>
    </source>
</evidence>
<reference evidence="8 9" key="1">
    <citation type="submission" date="2008-07" db="EMBL/GenBank/DDBJ databases">
        <authorList>
            <person name="El-Sayed N."/>
            <person name="Caler E."/>
            <person name="Inman J."/>
            <person name="Amedeo P."/>
            <person name="Hass B."/>
            <person name="Wortman J."/>
        </authorList>
    </citation>
    <scope>NUCLEOTIDE SEQUENCE [LARGE SCALE GENOMIC DNA]</scope>
    <source>
        <strain evidence="9">ATCC 50983 / TXsc</strain>
    </source>
</reference>
<evidence type="ECO:0000256" key="2">
    <source>
        <dbReference type="ARBA" id="ARBA00022679"/>
    </source>
</evidence>
<protein>
    <submittedName>
        <fullName evidence="8">Ribosomal RNA small subunit methyltransferase B, putative</fullName>
    </submittedName>
</protein>